<dbReference type="SUPFAM" id="SSF55874">
    <property type="entry name" value="ATPase domain of HSP90 chaperone/DNA topoisomerase II/histidine kinase"/>
    <property type="match status" value="1"/>
</dbReference>
<feature type="domain" description="Sensor histidine kinase NatK-like C-terminal" evidence="2">
    <location>
        <begin position="337"/>
        <end position="439"/>
    </location>
</feature>
<keyword evidence="1" id="KW-0472">Membrane</keyword>
<organism evidence="3 4">
    <name type="scientific">Enterococcus florum</name>
    <dbReference type="NCBI Taxonomy" id="2480627"/>
    <lineage>
        <taxon>Bacteria</taxon>
        <taxon>Bacillati</taxon>
        <taxon>Bacillota</taxon>
        <taxon>Bacilli</taxon>
        <taxon>Lactobacillales</taxon>
        <taxon>Enterococcaceae</taxon>
        <taxon>Enterococcus</taxon>
    </lineage>
</organism>
<dbReference type="InterPro" id="IPR032834">
    <property type="entry name" value="NatK-like_C"/>
</dbReference>
<dbReference type="Pfam" id="PF14501">
    <property type="entry name" value="HATPase_c_5"/>
    <property type="match status" value="1"/>
</dbReference>
<feature type="transmembrane region" description="Helical" evidence="1">
    <location>
        <begin position="38"/>
        <end position="56"/>
    </location>
</feature>
<feature type="transmembrane region" description="Helical" evidence="1">
    <location>
        <begin position="193"/>
        <end position="214"/>
    </location>
</feature>
<dbReference type="RefSeq" id="WP_146621835.1">
    <property type="nucleotide sequence ID" value="NZ_BJCC01000010.1"/>
</dbReference>
<reference evidence="4" key="1">
    <citation type="submission" date="2019-02" db="EMBL/GenBank/DDBJ databases">
        <title>Draft genome sequence of Enterococcus sp. Gos25-1.</title>
        <authorList>
            <person name="Tanaka N."/>
            <person name="Shiwa Y."/>
            <person name="Fujita N."/>
        </authorList>
    </citation>
    <scope>NUCLEOTIDE SEQUENCE [LARGE SCALE GENOMIC DNA]</scope>
    <source>
        <strain evidence="4">Gos25-1</strain>
    </source>
</reference>
<accession>A0A4P5P7D5</accession>
<dbReference type="GO" id="GO:0042802">
    <property type="term" value="F:identical protein binding"/>
    <property type="evidence" value="ECO:0007669"/>
    <property type="project" value="TreeGrafter"/>
</dbReference>
<dbReference type="EMBL" id="BJCC01000010">
    <property type="protein sequence ID" value="GCF93376.1"/>
    <property type="molecule type" value="Genomic_DNA"/>
</dbReference>
<dbReference type="PANTHER" id="PTHR40448:SF1">
    <property type="entry name" value="TWO-COMPONENT SENSOR HISTIDINE KINASE"/>
    <property type="match status" value="1"/>
</dbReference>
<comment type="caution">
    <text evidence="3">The sequence shown here is derived from an EMBL/GenBank/DDBJ whole genome shotgun (WGS) entry which is preliminary data.</text>
</comment>
<feature type="transmembrane region" description="Helical" evidence="1">
    <location>
        <begin position="166"/>
        <end position="187"/>
    </location>
</feature>
<protein>
    <submittedName>
        <fullName evidence="3">ATPase</fullName>
    </submittedName>
</protein>
<gene>
    <name evidence="3" type="primary">agrC</name>
    <name evidence="3" type="ORF">NRIC_12670</name>
</gene>
<keyword evidence="1" id="KW-0812">Transmembrane</keyword>
<dbReference type="Gene3D" id="3.30.565.10">
    <property type="entry name" value="Histidine kinase-like ATPase, C-terminal domain"/>
    <property type="match status" value="1"/>
</dbReference>
<dbReference type="OrthoDB" id="1652078at2"/>
<feature type="transmembrane region" description="Helical" evidence="1">
    <location>
        <begin position="6"/>
        <end position="26"/>
    </location>
</feature>
<feature type="transmembrane region" description="Helical" evidence="1">
    <location>
        <begin position="62"/>
        <end position="80"/>
    </location>
</feature>
<keyword evidence="1" id="KW-1133">Transmembrane helix</keyword>
<evidence type="ECO:0000313" key="4">
    <source>
        <dbReference type="Proteomes" id="UP000290567"/>
    </source>
</evidence>
<sequence>MEDLFINLLGGGLTFFVITLSEYQLIGYVLHEKSKRSYTLAIYALLSSFFALVMYATVGWPIVVFLLFNAVVNTIPSVLVHRYIFKTIDSRIIFFLALISSIFCLVLSYWSQTIIAIIDNDISWVARALVTNIILFLSYSTVYYLLSKTKVFFVLRKVSDYPRLALIIALIVTVFNCVIEIINYAVLDVSFSMVRTILYTLSYGLVVVVYLFLLREFLRERRLQESEALILQQQTYLNRMEDIQLELRKIHHDYKNAATGLYAQMEKGDIDAAQEYISKKMLKLDEGIHLSMQQLNQLTNIEVVELKTLLMVKVVQAERQGVELAVEVFEPIQKIPMEISDLLRCGGILIDNAIEAAAKESNRKVVIVLLKENGKVTLLVKNSITQPVDLQRIWTTGYSTKGADRGLGLDNLKSIIRRYPDIWLETRVEKQEFIQMVTFTLA</sequence>
<dbReference type="PANTHER" id="PTHR40448">
    <property type="entry name" value="TWO-COMPONENT SENSOR HISTIDINE KINASE"/>
    <property type="match status" value="1"/>
</dbReference>
<dbReference type="InterPro" id="IPR036890">
    <property type="entry name" value="HATPase_C_sf"/>
</dbReference>
<dbReference type="AlphaFoldDB" id="A0A4P5P7D5"/>
<proteinExistence type="predicted"/>
<evidence type="ECO:0000256" key="1">
    <source>
        <dbReference type="SAM" id="Phobius"/>
    </source>
</evidence>
<feature type="transmembrane region" description="Helical" evidence="1">
    <location>
        <begin position="92"/>
        <end position="118"/>
    </location>
</feature>
<keyword evidence="4" id="KW-1185">Reference proteome</keyword>
<name>A0A4P5P7D5_9ENTE</name>
<dbReference type="Proteomes" id="UP000290567">
    <property type="component" value="Unassembled WGS sequence"/>
</dbReference>
<evidence type="ECO:0000259" key="2">
    <source>
        <dbReference type="Pfam" id="PF14501"/>
    </source>
</evidence>
<feature type="transmembrane region" description="Helical" evidence="1">
    <location>
        <begin position="124"/>
        <end position="146"/>
    </location>
</feature>
<evidence type="ECO:0000313" key="3">
    <source>
        <dbReference type="EMBL" id="GCF93376.1"/>
    </source>
</evidence>